<feature type="transmembrane region" description="Helical" evidence="13">
    <location>
        <begin position="215"/>
        <end position="240"/>
    </location>
</feature>
<dbReference type="HOGENOM" id="CLU_012526_8_1_1"/>
<dbReference type="InterPro" id="IPR000276">
    <property type="entry name" value="GPCR_Rhodpsn"/>
</dbReference>
<evidence type="ECO:0000256" key="10">
    <source>
        <dbReference type="ARBA" id="ARBA00023170"/>
    </source>
</evidence>
<keyword evidence="10 12" id="KW-0675">Receptor</keyword>
<evidence type="ECO:0000256" key="5">
    <source>
        <dbReference type="ARBA" id="ARBA00022692"/>
    </source>
</evidence>
<dbReference type="OMA" id="KIFILWG"/>
<dbReference type="Ensembl" id="ENSMPUT00000019751.1">
    <property type="protein sequence ID" value="ENSMPUP00000019471.1"/>
    <property type="gene ID" value="ENSMPUG00000019599.1"/>
</dbReference>
<reference evidence="15" key="1">
    <citation type="submission" date="2024-06" db="UniProtKB">
        <authorList>
            <consortium name="Ensembl"/>
        </authorList>
    </citation>
    <scope>IDENTIFICATION</scope>
</reference>
<dbReference type="PRINTS" id="PR00237">
    <property type="entry name" value="GPCRRHODOPSN"/>
</dbReference>
<evidence type="ECO:0000256" key="9">
    <source>
        <dbReference type="ARBA" id="ARBA00023136"/>
    </source>
</evidence>
<dbReference type="GeneTree" id="ENSGT01150000286913"/>
<dbReference type="InterPro" id="IPR017452">
    <property type="entry name" value="GPCR_Rhodpsn_7TM"/>
</dbReference>
<keyword evidence="5 12" id="KW-0812">Transmembrane</keyword>
<dbReference type="Pfam" id="PF13853">
    <property type="entry name" value="7tm_4"/>
    <property type="match status" value="1"/>
</dbReference>
<evidence type="ECO:0000313" key="15">
    <source>
        <dbReference type="Ensembl" id="ENSMPUP00000019471.1"/>
    </source>
</evidence>
<feature type="transmembrane region" description="Helical" evidence="13">
    <location>
        <begin position="116"/>
        <end position="134"/>
    </location>
</feature>
<organism evidence="15">
    <name type="scientific">Mustela putorius furo</name>
    <name type="common">European domestic ferret</name>
    <name type="synonym">Mustela furo</name>
    <dbReference type="NCBI Taxonomy" id="9669"/>
    <lineage>
        <taxon>Eukaryota</taxon>
        <taxon>Metazoa</taxon>
        <taxon>Chordata</taxon>
        <taxon>Craniata</taxon>
        <taxon>Vertebrata</taxon>
        <taxon>Euteleostomi</taxon>
        <taxon>Mammalia</taxon>
        <taxon>Eutheria</taxon>
        <taxon>Laurasiatheria</taxon>
        <taxon>Carnivora</taxon>
        <taxon>Caniformia</taxon>
        <taxon>Musteloidea</taxon>
        <taxon>Mustelidae</taxon>
        <taxon>Mustelinae</taxon>
        <taxon>Mustela</taxon>
    </lineage>
</organism>
<dbReference type="EMBL" id="AEYP01108918">
    <property type="status" value="NOT_ANNOTATED_CDS"/>
    <property type="molecule type" value="Genomic_DNA"/>
</dbReference>
<evidence type="ECO:0000256" key="4">
    <source>
        <dbReference type="ARBA" id="ARBA00022606"/>
    </source>
</evidence>
<feature type="transmembrane region" description="Helical" evidence="13">
    <location>
        <begin position="74"/>
        <end position="96"/>
    </location>
</feature>
<dbReference type="FunFam" id="1.20.1070.10:FF:000005">
    <property type="entry name" value="Olfactory receptor"/>
    <property type="match status" value="1"/>
</dbReference>
<keyword evidence="9 13" id="KW-0472">Membrane</keyword>
<name>M3Z7A8_MUSPF</name>
<evidence type="ECO:0000256" key="13">
    <source>
        <dbReference type="RuleBase" id="RU363047"/>
    </source>
</evidence>
<protein>
    <recommendedName>
        <fullName evidence="13">Olfactory receptor</fullName>
    </recommendedName>
</protein>
<keyword evidence="7 13" id="KW-1133">Transmembrane helix</keyword>
<comment type="subcellular location">
    <subcellularLocation>
        <location evidence="2 13">Cell membrane</location>
        <topology evidence="2 13">Multi-pass membrane protein</topology>
    </subcellularLocation>
</comment>
<dbReference type="PROSITE" id="PS00237">
    <property type="entry name" value="G_PROTEIN_RECEP_F1_1"/>
    <property type="match status" value="1"/>
</dbReference>
<dbReference type="AlphaFoldDB" id="M3Z7A8"/>
<dbReference type="InterPro" id="IPR000725">
    <property type="entry name" value="Olfact_rcpt"/>
</dbReference>
<evidence type="ECO:0000256" key="6">
    <source>
        <dbReference type="ARBA" id="ARBA00022725"/>
    </source>
</evidence>
<dbReference type="PROSITE" id="PS50262">
    <property type="entry name" value="G_PROTEIN_RECEP_F1_2"/>
    <property type="match status" value="1"/>
</dbReference>
<dbReference type="GO" id="GO:0004984">
    <property type="term" value="F:olfactory receptor activity"/>
    <property type="evidence" value="ECO:0007669"/>
    <property type="project" value="InterPro"/>
</dbReference>
<feature type="transmembrane region" description="Helical" evidence="13">
    <location>
        <begin position="41"/>
        <end position="62"/>
    </location>
</feature>
<dbReference type="GO" id="GO:0004930">
    <property type="term" value="F:G protein-coupled receptor activity"/>
    <property type="evidence" value="ECO:0007669"/>
    <property type="project" value="UniProtKB-KW"/>
</dbReference>
<keyword evidence="4 13" id="KW-0716">Sensory transduction</keyword>
<feature type="transmembrane region" description="Helical" evidence="13">
    <location>
        <begin position="12"/>
        <end position="29"/>
    </location>
</feature>
<evidence type="ECO:0000259" key="14">
    <source>
        <dbReference type="PROSITE" id="PS50262"/>
    </source>
</evidence>
<dbReference type="CDD" id="cd15947">
    <property type="entry name" value="7tmA_OR2B-like"/>
    <property type="match status" value="1"/>
</dbReference>
<evidence type="ECO:0000256" key="7">
    <source>
        <dbReference type="ARBA" id="ARBA00022989"/>
    </source>
</evidence>
<dbReference type="InParanoid" id="M3Z7A8"/>
<dbReference type="PANTHER" id="PTHR26453">
    <property type="entry name" value="OLFACTORY RECEPTOR"/>
    <property type="match status" value="1"/>
</dbReference>
<comment type="similarity">
    <text evidence="12">Belongs to the G-protein coupled receptor 1 family.</text>
</comment>
<dbReference type="PRINTS" id="PR00245">
    <property type="entry name" value="OLFACTORYR"/>
</dbReference>
<feature type="transmembrane region" description="Helical" evidence="13">
    <location>
        <begin position="287"/>
        <end position="306"/>
    </location>
</feature>
<keyword evidence="8 12" id="KW-0297">G-protein coupled receptor</keyword>
<dbReference type="SUPFAM" id="SSF81321">
    <property type="entry name" value="Family A G protein-coupled receptor-like"/>
    <property type="match status" value="1"/>
</dbReference>
<evidence type="ECO:0000256" key="1">
    <source>
        <dbReference type="ARBA" id="ARBA00003929"/>
    </source>
</evidence>
<keyword evidence="3 13" id="KW-1003">Cell membrane</keyword>
<evidence type="ECO:0000256" key="11">
    <source>
        <dbReference type="ARBA" id="ARBA00023224"/>
    </source>
</evidence>
<accession>M3Z7A8</accession>
<dbReference type="eggNOG" id="ENOG502SHS8">
    <property type="taxonomic scope" value="Eukaryota"/>
</dbReference>
<feature type="transmembrane region" description="Helical" evidence="13">
    <location>
        <begin position="154"/>
        <end position="172"/>
    </location>
</feature>
<dbReference type="Gene3D" id="1.20.1070.10">
    <property type="entry name" value="Rhodopsin 7-helix transmembrane proteins"/>
    <property type="match status" value="1"/>
</dbReference>
<evidence type="ECO:0000256" key="12">
    <source>
        <dbReference type="RuleBase" id="RU000688"/>
    </source>
</evidence>
<proteinExistence type="inferred from homology"/>
<comment type="function">
    <text evidence="1">Putative odorant or sperm cell receptor.</text>
</comment>
<feature type="domain" description="G-protein coupled receptors family 1 profile" evidence="14">
    <location>
        <begin position="55"/>
        <end position="304"/>
    </location>
</feature>
<evidence type="ECO:0000256" key="8">
    <source>
        <dbReference type="ARBA" id="ARBA00023040"/>
    </source>
</evidence>
<keyword evidence="11 12" id="KW-0807">Transducer</keyword>
<feature type="transmembrane region" description="Helical" evidence="13">
    <location>
        <begin position="252"/>
        <end position="275"/>
    </location>
</feature>
<evidence type="ECO:0000256" key="2">
    <source>
        <dbReference type="ARBA" id="ARBA00004651"/>
    </source>
</evidence>
<sequence length="328" mass="36723">PHFDLNPPTRGIMVMSLGNASTPTVFILLGFSDHPWLEMPLFVMVFVAYICTLVGNILIIVVSRVDPHLDSPMYFFLSNLSFLDLCFTTTTIPQLLWNLWGPDKSISYGGCVAQFYMFHFLGATECILLAVMSLDRFMAICKPLRYQAIMDRRFCVSLVAVAWISGLANSLLQSSLTIQLPLCGNNKVDDFLCEIPVMIKMSCVDTTFNVTVLSLVVTFFTLVPLSLILLSYGFIVATVLRIRSSTGKKKAFNTCGSHVIVVSLFYGPVICMYVQPSGTKSQDKDKLMALFYSLLTPLLNPFIYTLRNKDMKGAIRRLVFPLICHGRE</sequence>
<evidence type="ECO:0000256" key="3">
    <source>
        <dbReference type="ARBA" id="ARBA00022475"/>
    </source>
</evidence>
<keyword evidence="6 13" id="KW-0552">Olfaction</keyword>
<dbReference type="GO" id="GO:0005886">
    <property type="term" value="C:plasma membrane"/>
    <property type="evidence" value="ECO:0007669"/>
    <property type="project" value="UniProtKB-SubCell"/>
</dbReference>